<organism evidence="2 3">
    <name type="scientific">Pagothenia borchgrevinki</name>
    <name type="common">Bald rockcod</name>
    <name type="synonym">Trematomus borchgrevinki</name>
    <dbReference type="NCBI Taxonomy" id="8213"/>
    <lineage>
        <taxon>Eukaryota</taxon>
        <taxon>Metazoa</taxon>
        <taxon>Chordata</taxon>
        <taxon>Craniata</taxon>
        <taxon>Vertebrata</taxon>
        <taxon>Euteleostomi</taxon>
        <taxon>Actinopterygii</taxon>
        <taxon>Neopterygii</taxon>
        <taxon>Teleostei</taxon>
        <taxon>Neoteleostei</taxon>
        <taxon>Acanthomorphata</taxon>
        <taxon>Eupercaria</taxon>
        <taxon>Perciformes</taxon>
        <taxon>Notothenioidei</taxon>
        <taxon>Nototheniidae</taxon>
        <taxon>Pagothenia</taxon>
    </lineage>
</organism>
<evidence type="ECO:0000313" key="3">
    <source>
        <dbReference type="Proteomes" id="UP001619887"/>
    </source>
</evidence>
<evidence type="ECO:0000256" key="1">
    <source>
        <dbReference type="SAM" id="MobiDB-lite"/>
    </source>
</evidence>
<evidence type="ECO:0000313" key="2">
    <source>
        <dbReference type="EMBL" id="KAL3040778.1"/>
    </source>
</evidence>
<dbReference type="EMBL" id="JBIYXZ010002090">
    <property type="protein sequence ID" value="KAL3040778.1"/>
    <property type="molecule type" value="Genomic_DNA"/>
</dbReference>
<feature type="region of interest" description="Disordered" evidence="1">
    <location>
        <begin position="1"/>
        <end position="26"/>
    </location>
</feature>
<accession>A0ABD2FGF8</accession>
<dbReference type="Proteomes" id="UP001619887">
    <property type="component" value="Unassembled WGS sequence"/>
</dbReference>
<reference evidence="2 3" key="1">
    <citation type="journal article" date="2022" name="G3 (Bethesda)">
        <title>Evaluating Illumina-, Nanopore-, and PacBio-based genome assembly strategies with the bald notothen, Trematomus borchgrevinki.</title>
        <authorList>
            <person name="Rayamajhi N."/>
            <person name="Cheng C.C."/>
            <person name="Catchen J.M."/>
        </authorList>
    </citation>
    <scope>NUCLEOTIDE SEQUENCE [LARGE SCALE GENOMIC DNA]</scope>
    <source>
        <strain evidence="2">AGRC-2024</strain>
    </source>
</reference>
<name>A0ABD2FGF8_PAGBO</name>
<dbReference type="AlphaFoldDB" id="A0ABD2FGF8"/>
<proteinExistence type="predicted"/>
<evidence type="ECO:0008006" key="4">
    <source>
        <dbReference type="Google" id="ProtNLM"/>
    </source>
</evidence>
<gene>
    <name evidence="2" type="ORF">OYC64_011721</name>
</gene>
<sequence length="122" mass="13874">MAKQAKLKNYFFKPSRSNDDNTDNEMAIPPAVNETVDALAPDRKKQRSRALREVKAPDFVTGDGIYRHGDSVDDMEKAIDEVLIKQLDEKLKKSDFIGIIIDETVNITVDKKLIIYVFFGKL</sequence>
<comment type="caution">
    <text evidence="2">The sequence shown here is derived from an EMBL/GenBank/DDBJ whole genome shotgun (WGS) entry which is preliminary data.</text>
</comment>
<reference evidence="2 3" key="2">
    <citation type="journal article" date="2024" name="G3 (Bethesda)">
        <title>The genome of the cryopelagic Antarctic bald notothen, Trematomus borchgrevinki.</title>
        <authorList>
            <person name="Rayamajhi N."/>
            <person name="Rivera-Colon A.G."/>
            <person name="Minhas B.F."/>
            <person name="Cheng C.C."/>
            <person name="Catchen J.M."/>
        </authorList>
    </citation>
    <scope>NUCLEOTIDE SEQUENCE [LARGE SCALE GENOMIC DNA]</scope>
    <source>
        <strain evidence="2">AGRC-2024</strain>
    </source>
</reference>
<protein>
    <recommendedName>
        <fullName evidence="4">DUF4371 domain-containing protein</fullName>
    </recommendedName>
</protein>
<keyword evidence="3" id="KW-1185">Reference proteome</keyword>